<dbReference type="Proteomes" id="UP000765509">
    <property type="component" value="Unassembled WGS sequence"/>
</dbReference>
<organism evidence="2 3">
    <name type="scientific">Austropuccinia psidii MF-1</name>
    <dbReference type="NCBI Taxonomy" id="1389203"/>
    <lineage>
        <taxon>Eukaryota</taxon>
        <taxon>Fungi</taxon>
        <taxon>Dikarya</taxon>
        <taxon>Basidiomycota</taxon>
        <taxon>Pucciniomycotina</taxon>
        <taxon>Pucciniomycetes</taxon>
        <taxon>Pucciniales</taxon>
        <taxon>Sphaerophragmiaceae</taxon>
        <taxon>Austropuccinia</taxon>
    </lineage>
</organism>
<feature type="compositionally biased region" description="Low complexity" evidence="1">
    <location>
        <begin position="12"/>
        <end position="23"/>
    </location>
</feature>
<proteinExistence type="predicted"/>
<dbReference type="EMBL" id="AVOT02016805">
    <property type="protein sequence ID" value="MBW0502419.1"/>
    <property type="molecule type" value="Genomic_DNA"/>
</dbReference>
<dbReference type="OrthoDB" id="418757at2759"/>
<sequence>MNDCRPMSTPQVPSSSLNPVSNNLPSEEVSKNYFRAIGLLNYQVTCTHQDLAFSASRISHFLINPGCEHELAFMHVLWYFCGTSTWGITLGKVGDNSMISSFCDSD</sequence>
<evidence type="ECO:0000313" key="2">
    <source>
        <dbReference type="EMBL" id="MBW0502419.1"/>
    </source>
</evidence>
<protein>
    <submittedName>
        <fullName evidence="2">Uncharacterized protein</fullName>
    </submittedName>
</protein>
<comment type="caution">
    <text evidence="2">The sequence shown here is derived from an EMBL/GenBank/DDBJ whole genome shotgun (WGS) entry which is preliminary data.</text>
</comment>
<evidence type="ECO:0000256" key="1">
    <source>
        <dbReference type="SAM" id="MobiDB-lite"/>
    </source>
</evidence>
<accession>A0A9Q3HH64</accession>
<dbReference type="AlphaFoldDB" id="A0A9Q3HH64"/>
<keyword evidence="3" id="KW-1185">Reference proteome</keyword>
<gene>
    <name evidence="2" type="ORF">O181_042134</name>
</gene>
<reference evidence="2" key="1">
    <citation type="submission" date="2021-03" db="EMBL/GenBank/DDBJ databases">
        <title>Draft genome sequence of rust myrtle Austropuccinia psidii MF-1, a brazilian biotype.</title>
        <authorList>
            <person name="Quecine M.C."/>
            <person name="Pachon D.M.R."/>
            <person name="Bonatelli M.L."/>
            <person name="Correr F.H."/>
            <person name="Franceschini L.M."/>
            <person name="Leite T.F."/>
            <person name="Margarido G.R.A."/>
            <person name="Almeida C.A."/>
            <person name="Ferrarezi J.A."/>
            <person name="Labate C.A."/>
        </authorList>
    </citation>
    <scope>NUCLEOTIDE SEQUENCE</scope>
    <source>
        <strain evidence="2">MF-1</strain>
    </source>
</reference>
<feature type="region of interest" description="Disordered" evidence="1">
    <location>
        <begin position="1"/>
        <end position="23"/>
    </location>
</feature>
<name>A0A9Q3HH64_9BASI</name>
<evidence type="ECO:0000313" key="3">
    <source>
        <dbReference type="Proteomes" id="UP000765509"/>
    </source>
</evidence>